<protein>
    <submittedName>
        <fullName evidence="1">Uncharacterized protein DUF4249</fullName>
    </submittedName>
</protein>
<keyword evidence="2" id="KW-1185">Reference proteome</keyword>
<dbReference type="RefSeq" id="WP_116616773.1">
    <property type="nucleotide sequence ID" value="NZ_QENY01000013.1"/>
</dbReference>
<dbReference type="OrthoDB" id="1060343at2"/>
<dbReference type="PROSITE" id="PS51257">
    <property type="entry name" value="PROKAR_LIPOPROTEIN"/>
    <property type="match status" value="1"/>
</dbReference>
<dbReference type="InterPro" id="IPR025345">
    <property type="entry name" value="DUF4249"/>
</dbReference>
<dbReference type="AlphaFoldDB" id="A0A2U0U6W7"/>
<proteinExistence type="predicted"/>
<comment type="caution">
    <text evidence="1">The sequence shown here is derived from an EMBL/GenBank/DDBJ whole genome shotgun (WGS) entry which is preliminary data.</text>
</comment>
<gene>
    <name evidence="1" type="ORF">C7379_11362</name>
</gene>
<organism evidence="1 2">
    <name type="scientific">Hallella colorans</name>
    <dbReference type="NCBI Taxonomy" id="1703337"/>
    <lineage>
        <taxon>Bacteria</taxon>
        <taxon>Pseudomonadati</taxon>
        <taxon>Bacteroidota</taxon>
        <taxon>Bacteroidia</taxon>
        <taxon>Bacteroidales</taxon>
        <taxon>Prevotellaceae</taxon>
        <taxon>Hallella</taxon>
    </lineage>
</organism>
<dbReference type="Pfam" id="PF14054">
    <property type="entry name" value="DUF4249"/>
    <property type="match status" value="1"/>
</dbReference>
<evidence type="ECO:0000313" key="2">
    <source>
        <dbReference type="Proteomes" id="UP000245870"/>
    </source>
</evidence>
<evidence type="ECO:0000313" key="1">
    <source>
        <dbReference type="EMBL" id="PVX53400.1"/>
    </source>
</evidence>
<dbReference type="Proteomes" id="UP000245870">
    <property type="component" value="Unassembled WGS sequence"/>
</dbReference>
<name>A0A2U0U6W7_9BACT</name>
<dbReference type="EMBL" id="QENY01000013">
    <property type="protein sequence ID" value="PVX53400.1"/>
    <property type="molecule type" value="Genomic_DNA"/>
</dbReference>
<sequence>MKRLLYVAMALSLLASCKEEISMDTLDGSPKLVVYCMPTVGDTTYIGVSRSVPVTKYNNTSKLTRVDNAHIDYTVNGQSIAVEHVGKGYYRVVGRQNAGDKIALKVQADGFESVRAATTIPQPVPIGDLDYNYVRRYNDLMGRQETFDQITGTFKDDPNSHDHYAVRVKIKCYKGKGTLYKGNSKEWHIYYNEYLRRLKETKCDSTRVEMTDSIYYYPRVSPRSEPLLSPVSGMDENFGFTNNFFGNLYIFDDKAINGKTYTLHLDIDPNNQPIMYDKDGHMVYPNYNFAKAYQLELLRITPEYCNFLRSLNDLENNDLGQAGLSLIRPMQSNIDGGLGLLGGWSVASSDWKMRIDKDLIKKPNGKMAH</sequence>
<accession>A0A2U0U6W7</accession>
<reference evidence="1 2" key="1">
    <citation type="submission" date="2018-05" db="EMBL/GenBank/DDBJ databases">
        <title>Genomic Encyclopedia of Type Strains, Phase IV (KMG-IV): sequencing the most valuable type-strain genomes for metagenomic binning, comparative biology and taxonomic classification.</title>
        <authorList>
            <person name="Goeker M."/>
        </authorList>
    </citation>
    <scope>NUCLEOTIDE SEQUENCE [LARGE SCALE GENOMIC DNA]</scope>
    <source>
        <strain evidence="1 2">DSM 100333</strain>
    </source>
</reference>